<keyword evidence="3" id="KW-1003">Cell membrane</keyword>
<dbReference type="InterPro" id="IPR027304">
    <property type="entry name" value="Trigger_fact/SurA_dom_sf"/>
</dbReference>
<evidence type="ECO:0000313" key="18">
    <source>
        <dbReference type="Proteomes" id="UP000231658"/>
    </source>
</evidence>
<dbReference type="Pfam" id="PF13145">
    <property type="entry name" value="Rotamase_2"/>
    <property type="match status" value="1"/>
</dbReference>
<keyword evidence="8" id="KW-0143">Chaperone</keyword>
<dbReference type="PANTHER" id="PTHR47529">
    <property type="entry name" value="PEPTIDYL-PROLYL CIS-TRANS ISOMERASE D"/>
    <property type="match status" value="1"/>
</dbReference>
<evidence type="ECO:0000256" key="4">
    <source>
        <dbReference type="ARBA" id="ARBA00022519"/>
    </source>
</evidence>
<dbReference type="InterPro" id="IPR046357">
    <property type="entry name" value="PPIase_dom_sf"/>
</dbReference>
<keyword evidence="6 15" id="KW-1133">Transmembrane helix</keyword>
<gene>
    <name evidence="17" type="ORF">MTBPR1_10300</name>
</gene>
<evidence type="ECO:0000256" key="12">
    <source>
        <dbReference type="ARBA" id="ARBA00040743"/>
    </source>
</evidence>
<keyword evidence="5 15" id="KW-0812">Transmembrane</keyword>
<evidence type="ECO:0000259" key="16">
    <source>
        <dbReference type="PROSITE" id="PS50198"/>
    </source>
</evidence>
<evidence type="ECO:0000256" key="13">
    <source>
        <dbReference type="ARBA" id="ARBA00042775"/>
    </source>
</evidence>
<name>A0A1C3RCP9_9PROT</name>
<dbReference type="EMBL" id="FLYE01000001">
    <property type="protein sequence ID" value="SCA55053.1"/>
    <property type="molecule type" value="Genomic_DNA"/>
</dbReference>
<evidence type="ECO:0000313" key="17">
    <source>
        <dbReference type="EMBL" id="SCA55053.1"/>
    </source>
</evidence>
<comment type="similarity">
    <text evidence="11">Belongs to the PpiD chaperone family.</text>
</comment>
<proteinExistence type="inferred from homology"/>
<dbReference type="InterPro" id="IPR052029">
    <property type="entry name" value="PpiD_chaperone"/>
</dbReference>
<dbReference type="PROSITE" id="PS50198">
    <property type="entry name" value="PPIC_PPIASE_2"/>
    <property type="match status" value="1"/>
</dbReference>
<dbReference type="OrthoDB" id="9768393at2"/>
<keyword evidence="4" id="KW-0997">Cell inner membrane</keyword>
<dbReference type="Pfam" id="PF13624">
    <property type="entry name" value="SurA_N_3"/>
    <property type="match status" value="1"/>
</dbReference>
<dbReference type="RefSeq" id="WP_069185772.1">
    <property type="nucleotide sequence ID" value="NZ_FLYE01000001.1"/>
</dbReference>
<evidence type="ECO:0000256" key="7">
    <source>
        <dbReference type="ARBA" id="ARBA00023136"/>
    </source>
</evidence>
<evidence type="ECO:0000256" key="5">
    <source>
        <dbReference type="ARBA" id="ARBA00022692"/>
    </source>
</evidence>
<evidence type="ECO:0000256" key="3">
    <source>
        <dbReference type="ARBA" id="ARBA00022475"/>
    </source>
</evidence>
<keyword evidence="14" id="KW-0697">Rotamase</keyword>
<accession>A0A1C3RCP9</accession>
<evidence type="ECO:0000256" key="8">
    <source>
        <dbReference type="ARBA" id="ARBA00023186"/>
    </source>
</evidence>
<dbReference type="Gene3D" id="3.10.50.40">
    <property type="match status" value="1"/>
</dbReference>
<dbReference type="AlphaFoldDB" id="A0A1C3RCP9"/>
<comment type="subcellular location">
    <subcellularLocation>
        <location evidence="1">Cell inner membrane</location>
        <topology evidence="1">Single-pass type II membrane protein</topology>
        <orientation evidence="1">Periplasmic side</orientation>
    </subcellularLocation>
</comment>
<evidence type="ECO:0000256" key="11">
    <source>
        <dbReference type="ARBA" id="ARBA00038408"/>
    </source>
</evidence>
<evidence type="ECO:0000256" key="2">
    <source>
        <dbReference type="ARBA" id="ARBA00018370"/>
    </source>
</evidence>
<dbReference type="Proteomes" id="UP000231658">
    <property type="component" value="Unassembled WGS sequence"/>
</dbReference>
<dbReference type="GO" id="GO:0003755">
    <property type="term" value="F:peptidyl-prolyl cis-trans isomerase activity"/>
    <property type="evidence" value="ECO:0007669"/>
    <property type="project" value="UniProtKB-KW"/>
</dbReference>
<sequence length="619" mass="67663">MLEGFRKNSNSIVVKTLLFLLIASFAAWGIGDMLRPATTGSSVATVGGVEISAQEVYRDFQREMARMRQLTGDQAVNDNLSMAIGGSVVDRAVNRTLLAVSANDMDVAISDELVRKSIHETEMFQDNGKFSRPRFEQVMFSNQLNEAQYIELVRDDLSREQIISVLVSGATMPEQVAKDLYKHRQEKRSADVVLIKKTDVGELPAPSDADVRKYYDENIKNFMAPEYRKLTLLHITPGDVAENIDVPLENIEDAFAERQGDFKKPARRTVDQIVFSTEDEAKAAAAKLAAGKEFSALSSDVLSLGDVTKEELPEELREATFALSAGSASAPIKSLLGWHIVRVSAVTQAVNPSFEEVRDQLRNALATEMAGEELFGISNDVEDAMGGGATIEEAAKTAGFDLMVIEAADKSGSNTEGTPIKALFNQATILEEAFKLDMNAEPAMKDDGNGGYFMVRVDGVTQSKARSFETVKEVAKTIVADNQKSNAAKTKAEELLKKVKGGTSLMVAAKEASFEVKSEAGFTRFNAPLPQDVVKALFAAKVGETASGETQEGHVIAVLRDIKSMEGTQDQNQINELRRSMANGVSTDLQGQFVNALRTRYQVKVDRGTMNRLFVQEQQ</sequence>
<evidence type="ECO:0000256" key="6">
    <source>
        <dbReference type="ARBA" id="ARBA00022989"/>
    </source>
</evidence>
<dbReference type="STRING" id="1867952.MTBPR1_10300"/>
<keyword evidence="14 17" id="KW-0413">Isomerase</keyword>
<dbReference type="InterPro" id="IPR000297">
    <property type="entry name" value="PPIase_PpiC"/>
</dbReference>
<feature type="domain" description="PpiC" evidence="16">
    <location>
        <begin position="241"/>
        <end position="345"/>
    </location>
</feature>
<evidence type="ECO:0000256" key="1">
    <source>
        <dbReference type="ARBA" id="ARBA00004382"/>
    </source>
</evidence>
<dbReference type="SUPFAM" id="SSF109998">
    <property type="entry name" value="Triger factor/SurA peptide-binding domain-like"/>
    <property type="match status" value="1"/>
</dbReference>
<keyword evidence="7 15" id="KW-0472">Membrane</keyword>
<dbReference type="Gene3D" id="1.10.4030.10">
    <property type="entry name" value="Porin chaperone SurA, peptide-binding domain"/>
    <property type="match status" value="1"/>
</dbReference>
<organism evidence="17 18">
    <name type="scientific">Candidatus Terasakiella magnetica</name>
    <dbReference type="NCBI Taxonomy" id="1867952"/>
    <lineage>
        <taxon>Bacteria</taxon>
        <taxon>Pseudomonadati</taxon>
        <taxon>Pseudomonadota</taxon>
        <taxon>Alphaproteobacteria</taxon>
        <taxon>Rhodospirillales</taxon>
        <taxon>Terasakiellaceae</taxon>
        <taxon>Terasakiella</taxon>
    </lineage>
</organism>
<reference evidence="17 18" key="1">
    <citation type="submission" date="2016-07" db="EMBL/GenBank/DDBJ databases">
        <authorList>
            <person name="Lefevre C.T."/>
        </authorList>
    </citation>
    <scope>NUCLEOTIDE SEQUENCE [LARGE SCALE GENOMIC DNA]</scope>
    <source>
        <strain evidence="17">PR1</strain>
    </source>
</reference>
<protein>
    <recommendedName>
        <fullName evidence="2">Parvulin-like PPIase</fullName>
    </recommendedName>
    <alternativeName>
        <fullName evidence="9">Peptidyl-prolyl cis-trans isomerase plp</fullName>
    </alternativeName>
    <alternativeName>
        <fullName evidence="12">Periplasmic chaperone PpiD</fullName>
    </alternativeName>
    <alternativeName>
        <fullName evidence="13">Periplasmic folding chaperone</fullName>
    </alternativeName>
    <alternativeName>
        <fullName evidence="10">Rotamase plp</fullName>
    </alternativeName>
</protein>
<dbReference type="SUPFAM" id="SSF54534">
    <property type="entry name" value="FKBP-like"/>
    <property type="match status" value="1"/>
</dbReference>
<feature type="transmembrane region" description="Helical" evidence="15">
    <location>
        <begin position="12"/>
        <end position="31"/>
    </location>
</feature>
<evidence type="ECO:0000256" key="9">
    <source>
        <dbReference type="ARBA" id="ARBA00030642"/>
    </source>
</evidence>
<keyword evidence="18" id="KW-1185">Reference proteome</keyword>
<evidence type="ECO:0000256" key="10">
    <source>
        <dbReference type="ARBA" id="ARBA00031484"/>
    </source>
</evidence>
<dbReference type="PANTHER" id="PTHR47529:SF1">
    <property type="entry name" value="PERIPLASMIC CHAPERONE PPID"/>
    <property type="match status" value="1"/>
</dbReference>
<evidence type="ECO:0000256" key="15">
    <source>
        <dbReference type="SAM" id="Phobius"/>
    </source>
</evidence>
<dbReference type="GO" id="GO:0005886">
    <property type="term" value="C:plasma membrane"/>
    <property type="evidence" value="ECO:0007669"/>
    <property type="project" value="UniProtKB-SubCell"/>
</dbReference>
<evidence type="ECO:0000256" key="14">
    <source>
        <dbReference type="PROSITE-ProRule" id="PRU00278"/>
    </source>
</evidence>